<dbReference type="OrthoDB" id="9152616at2"/>
<reference evidence="4 5" key="1">
    <citation type="submission" date="2018-11" db="EMBL/GenBank/DDBJ databases">
        <title>Photobacterium sp. BEI247 sp. nov., a marine bacterium isolated from Yongle Blue Hole in the South China Sea.</title>
        <authorList>
            <person name="Wang X."/>
        </authorList>
    </citation>
    <scope>NUCLEOTIDE SEQUENCE [LARGE SCALE GENOMIC DNA]</scope>
    <source>
        <strain evidence="5">BEI247</strain>
    </source>
</reference>
<evidence type="ECO:0000313" key="5">
    <source>
        <dbReference type="Proteomes" id="UP000287563"/>
    </source>
</evidence>
<gene>
    <name evidence="4" type="ORF">EDI28_08710</name>
</gene>
<proteinExistence type="predicted"/>
<feature type="domain" description="DUF3943" evidence="2">
    <location>
        <begin position="123"/>
        <end position="232"/>
    </location>
</feature>
<dbReference type="Pfam" id="PF13084">
    <property type="entry name" value="DUF3943"/>
    <property type="match status" value="1"/>
</dbReference>
<dbReference type="InterPro" id="IPR027385">
    <property type="entry name" value="Beta-barrel_OMP"/>
</dbReference>
<sequence>MSWHFIPLLLLSAFIAVSPVFGDESETVFSLSPSVLSSASSYSNSSWEDQSRPDNVYDSPYSVALFSAPSGEDADRLWSQTKSVAWYGVGVAGVIALLPEDISNWDNSSERLLEKWWNNVKDGPVWDRDIWYINYIGHPYFGGVYYQVARKSGFRQWDAFVYSFLMSTFYWEYGLEAFAEIPAIQDLVSTPVLGWVYGEWAFNKEREIIQGGGKVWGSSTVGDTALFFLDPVDSIGRGINNLIGRDVIKAGTGYIGFQDVQLPSGEVDTQFRLNMNYSIGEGETSPALKRRREYATSSASNDPIDYGVVGISIGGRYLDLDDIWQLENSWAPTISLGVYFTPQFSSRLNYTRVETQDAITNADVSYENYSFDVQYYLNSEEKIRPYLNVGIGETLLEKNVDLKTFQLNGGAGLHYQFHANWAVLVDWSHYHSTSTSTNDDLFSGQLIYRFGRGER</sequence>
<dbReference type="SUPFAM" id="SSF56925">
    <property type="entry name" value="OMPA-like"/>
    <property type="match status" value="1"/>
</dbReference>
<organism evidence="4 5">
    <name type="scientific">Photobacterium chitinilyticum</name>
    <dbReference type="NCBI Taxonomy" id="2485123"/>
    <lineage>
        <taxon>Bacteria</taxon>
        <taxon>Pseudomonadati</taxon>
        <taxon>Pseudomonadota</taxon>
        <taxon>Gammaproteobacteria</taxon>
        <taxon>Vibrionales</taxon>
        <taxon>Vibrionaceae</taxon>
        <taxon>Photobacterium</taxon>
    </lineage>
</organism>
<dbReference type="EMBL" id="RJLM01000002">
    <property type="protein sequence ID" value="RWX56345.1"/>
    <property type="molecule type" value="Genomic_DNA"/>
</dbReference>
<dbReference type="InterPro" id="IPR025079">
    <property type="entry name" value="DUF3943"/>
</dbReference>
<evidence type="ECO:0000259" key="2">
    <source>
        <dbReference type="Pfam" id="PF13084"/>
    </source>
</evidence>
<dbReference type="Pfam" id="PF13505">
    <property type="entry name" value="OMP_b-brl"/>
    <property type="match status" value="1"/>
</dbReference>
<dbReference type="InterPro" id="IPR011250">
    <property type="entry name" value="OMP/PagP_B-barrel"/>
</dbReference>
<dbReference type="Gene3D" id="2.40.160.20">
    <property type="match status" value="1"/>
</dbReference>
<accession>A0A3S3RAJ5</accession>
<evidence type="ECO:0000259" key="3">
    <source>
        <dbReference type="Pfam" id="PF13505"/>
    </source>
</evidence>
<feature type="domain" description="Outer membrane protein beta-barrel" evidence="3">
    <location>
        <begin position="311"/>
        <end position="450"/>
    </location>
</feature>
<dbReference type="Proteomes" id="UP000287563">
    <property type="component" value="Unassembled WGS sequence"/>
</dbReference>
<comment type="caution">
    <text evidence="4">The sequence shown here is derived from an EMBL/GenBank/DDBJ whole genome shotgun (WGS) entry which is preliminary data.</text>
</comment>
<name>A0A3S3RAJ5_9GAMM</name>
<keyword evidence="5" id="KW-1185">Reference proteome</keyword>
<evidence type="ECO:0000256" key="1">
    <source>
        <dbReference type="ARBA" id="ARBA00022729"/>
    </source>
</evidence>
<dbReference type="RefSeq" id="WP_128783431.1">
    <property type="nucleotide sequence ID" value="NZ_JAKJSG010000033.1"/>
</dbReference>
<dbReference type="AlphaFoldDB" id="A0A3S3RAJ5"/>
<keyword evidence="1" id="KW-0732">Signal</keyword>
<protein>
    <submittedName>
        <fullName evidence="4">DUF3943 domain-containing protein</fullName>
    </submittedName>
</protein>
<evidence type="ECO:0000313" key="4">
    <source>
        <dbReference type="EMBL" id="RWX56345.1"/>
    </source>
</evidence>